<evidence type="ECO:0000256" key="2">
    <source>
        <dbReference type="ARBA" id="ARBA00022448"/>
    </source>
</evidence>
<evidence type="ECO:0000256" key="3">
    <source>
        <dbReference type="ARBA" id="ARBA00022781"/>
    </source>
</evidence>
<evidence type="ECO:0000256" key="4">
    <source>
        <dbReference type="ARBA" id="ARBA00023065"/>
    </source>
</evidence>
<proteinExistence type="predicted"/>
<evidence type="ECO:0000313" key="7">
    <source>
        <dbReference type="EMBL" id="RDU68721.1"/>
    </source>
</evidence>
<accession>A0A3D8IVW0</accession>
<name>A0A3D8IVW0_9HELI</name>
<dbReference type="SUPFAM" id="SSF47928">
    <property type="entry name" value="N-terminal domain of the delta subunit of the F1F0-ATP synthase"/>
    <property type="match status" value="1"/>
</dbReference>
<dbReference type="RefSeq" id="WP_104724971.1">
    <property type="nucleotide sequence ID" value="NZ_FZNE01000010.1"/>
</dbReference>
<keyword evidence="5" id="KW-0472">Membrane</keyword>
<sequence length="180" mass="20590">MKNTLSLRYAQAFIEVLGEEKCKELLQKYEEIKALYAQEDFIALLHNPFIHSQKKSQVVLEILNIEAREVHSGIEVLSNAGRLKILPNVLNKMIDIFASKQQIYQAVLYSQTKTSAYLLEKISTTLSSKVGGKVQIVQKLWEKDGIKCVIEDLDLEISFSQNAFIQHLKEYILDTFKKGV</sequence>
<dbReference type="NCBIfam" id="NF006291">
    <property type="entry name" value="PRK08474.1"/>
    <property type="match status" value="1"/>
</dbReference>
<dbReference type="Proteomes" id="UP000257067">
    <property type="component" value="Unassembled WGS sequence"/>
</dbReference>
<dbReference type="InterPro" id="IPR000711">
    <property type="entry name" value="ATPase_OSCP/dsu"/>
</dbReference>
<protein>
    <submittedName>
        <fullName evidence="7">Uncharacterized protein</fullName>
    </submittedName>
</protein>
<dbReference type="GO" id="GO:0016020">
    <property type="term" value="C:membrane"/>
    <property type="evidence" value="ECO:0007669"/>
    <property type="project" value="UniProtKB-SubCell"/>
</dbReference>
<keyword evidence="4" id="KW-0406">Ion transport</keyword>
<dbReference type="AlphaFoldDB" id="A0A3D8IVW0"/>
<gene>
    <name evidence="7" type="ORF">CQA62_05740</name>
</gene>
<keyword evidence="8" id="KW-1185">Reference proteome</keyword>
<comment type="subcellular location">
    <subcellularLocation>
        <location evidence="1">Membrane</location>
    </subcellularLocation>
</comment>
<dbReference type="OrthoDB" id="5339308at2"/>
<evidence type="ECO:0000256" key="1">
    <source>
        <dbReference type="ARBA" id="ARBA00004370"/>
    </source>
</evidence>
<comment type="caution">
    <text evidence="7">The sequence shown here is derived from an EMBL/GenBank/DDBJ whole genome shotgun (WGS) entry which is preliminary data.</text>
</comment>
<keyword evidence="2" id="KW-0813">Transport</keyword>
<keyword evidence="6" id="KW-0066">ATP synthesis</keyword>
<reference evidence="7 8" key="1">
    <citation type="submission" date="2018-04" db="EMBL/GenBank/DDBJ databases">
        <title>Novel Campyloabacter and Helicobacter Species and Strains.</title>
        <authorList>
            <person name="Mannion A.J."/>
            <person name="Shen Z."/>
            <person name="Fox J.G."/>
        </authorList>
    </citation>
    <scope>NUCLEOTIDE SEQUENCE [LARGE SCALE GENOMIC DNA]</scope>
    <source>
        <strain evidence="7 8">ATCC 700242</strain>
    </source>
</reference>
<evidence type="ECO:0000256" key="6">
    <source>
        <dbReference type="ARBA" id="ARBA00023310"/>
    </source>
</evidence>
<organism evidence="7 8">
    <name type="scientific">Helicobacter cholecystus</name>
    <dbReference type="NCBI Taxonomy" id="45498"/>
    <lineage>
        <taxon>Bacteria</taxon>
        <taxon>Pseudomonadati</taxon>
        <taxon>Campylobacterota</taxon>
        <taxon>Epsilonproteobacteria</taxon>
        <taxon>Campylobacterales</taxon>
        <taxon>Helicobacteraceae</taxon>
        <taxon>Helicobacter</taxon>
    </lineage>
</organism>
<dbReference type="Pfam" id="PF00213">
    <property type="entry name" value="OSCP"/>
    <property type="match status" value="1"/>
</dbReference>
<dbReference type="GO" id="GO:0046933">
    <property type="term" value="F:proton-transporting ATP synthase activity, rotational mechanism"/>
    <property type="evidence" value="ECO:0007669"/>
    <property type="project" value="InterPro"/>
</dbReference>
<keyword evidence="3" id="KW-0375">Hydrogen ion transport</keyword>
<dbReference type="EMBL" id="NXLU01000007">
    <property type="protein sequence ID" value="RDU68721.1"/>
    <property type="molecule type" value="Genomic_DNA"/>
</dbReference>
<dbReference type="Gene3D" id="1.10.520.20">
    <property type="entry name" value="N-terminal domain of the delta subunit of the F1F0-ATP synthase"/>
    <property type="match status" value="1"/>
</dbReference>
<evidence type="ECO:0000313" key="8">
    <source>
        <dbReference type="Proteomes" id="UP000257067"/>
    </source>
</evidence>
<dbReference type="InterPro" id="IPR026015">
    <property type="entry name" value="ATP_synth_OSCP/delta_N_sf"/>
</dbReference>
<evidence type="ECO:0000256" key="5">
    <source>
        <dbReference type="ARBA" id="ARBA00023136"/>
    </source>
</evidence>